<sequence length="246" mass="26281">MADDLLILFPHGRRPTASQIRQRCDSADFLDSCGPVLFSAAAGKDITAPDGLSLQRAGLSFDLLGLAPGAPVPVPQMGADVVAQASVLPSRTEASVLRPGPHIAAGTGDLTILREWFGLAHGLALSFDGSVLCWAPGAVILGVKRFGDCLDAWDARGDVPVALLASFRRTLDGALQSQGLAFFTGQEFRIEPQLIRGDEDALARLLFRHLFYAGRQEESGQLAAPDGVALRLEPSENRRFVRVWPG</sequence>
<comment type="caution">
    <text evidence="1">The sequence shown here is derived from an EMBL/GenBank/DDBJ whole genome shotgun (WGS) entry which is preliminary data.</text>
</comment>
<reference evidence="1 2" key="1">
    <citation type="submission" date="2018-07" db="EMBL/GenBank/DDBJ databases">
        <title>Erythrobacter nanhaiensis sp. nov., a novel member of the genus Erythrobacter isolated from the South China Sea.</title>
        <authorList>
            <person name="Chen X."/>
            <person name="Liu J."/>
        </authorList>
    </citation>
    <scope>NUCLEOTIDE SEQUENCE [LARGE SCALE GENOMIC DNA]</scope>
    <source>
        <strain evidence="1 2">S-5</strain>
    </source>
</reference>
<evidence type="ECO:0000313" key="2">
    <source>
        <dbReference type="Proteomes" id="UP000254101"/>
    </source>
</evidence>
<evidence type="ECO:0008006" key="3">
    <source>
        <dbReference type="Google" id="ProtNLM"/>
    </source>
</evidence>
<keyword evidence="2" id="KW-1185">Reference proteome</keyword>
<protein>
    <recommendedName>
        <fullName evidence="3">DUF4261 domain-containing protein</fullName>
    </recommendedName>
</protein>
<evidence type="ECO:0000313" key="1">
    <source>
        <dbReference type="EMBL" id="RDS77912.1"/>
    </source>
</evidence>
<dbReference type="EMBL" id="QRBB01000001">
    <property type="protein sequence ID" value="RDS77912.1"/>
    <property type="molecule type" value="Genomic_DNA"/>
</dbReference>
<dbReference type="Proteomes" id="UP000254101">
    <property type="component" value="Unassembled WGS sequence"/>
</dbReference>
<dbReference type="OrthoDB" id="7427292at2"/>
<organism evidence="1 2">
    <name type="scientific">Alteriqipengyuania lutimaris</name>
    <dbReference type="NCBI Taxonomy" id="1538146"/>
    <lineage>
        <taxon>Bacteria</taxon>
        <taxon>Pseudomonadati</taxon>
        <taxon>Pseudomonadota</taxon>
        <taxon>Alphaproteobacteria</taxon>
        <taxon>Sphingomonadales</taxon>
        <taxon>Erythrobacteraceae</taxon>
        <taxon>Alteriqipengyuania</taxon>
    </lineage>
</organism>
<dbReference type="AlphaFoldDB" id="A0A395LLS8"/>
<gene>
    <name evidence="1" type="ORF">DL238_10095</name>
</gene>
<accession>A0A395LLS8</accession>
<proteinExistence type="predicted"/>
<name>A0A395LLS8_9SPHN</name>